<dbReference type="InterPro" id="IPR029016">
    <property type="entry name" value="GAF-like_dom_sf"/>
</dbReference>
<evidence type="ECO:0000256" key="2">
    <source>
        <dbReference type="ARBA" id="ARBA00023125"/>
    </source>
</evidence>
<evidence type="ECO:0000313" key="7">
    <source>
        <dbReference type="Proteomes" id="UP000470246"/>
    </source>
</evidence>
<keyword evidence="7" id="KW-1185">Reference proteome</keyword>
<evidence type="ECO:0000259" key="4">
    <source>
        <dbReference type="PROSITE" id="PS51077"/>
    </source>
</evidence>
<evidence type="ECO:0000256" key="3">
    <source>
        <dbReference type="ARBA" id="ARBA00023163"/>
    </source>
</evidence>
<dbReference type="SUPFAM" id="SSF55781">
    <property type="entry name" value="GAF domain-like"/>
    <property type="match status" value="1"/>
</dbReference>
<keyword evidence="1" id="KW-0805">Transcription regulation</keyword>
<dbReference type="PANTHER" id="PTHR30136:SF24">
    <property type="entry name" value="HTH-TYPE TRANSCRIPTIONAL REPRESSOR ALLR"/>
    <property type="match status" value="1"/>
</dbReference>
<dbReference type="GO" id="GO:0003677">
    <property type="term" value="F:DNA binding"/>
    <property type="evidence" value="ECO:0007669"/>
    <property type="project" value="UniProtKB-KW"/>
</dbReference>
<evidence type="ECO:0000313" key="6">
    <source>
        <dbReference type="EMBL" id="NEK57650.1"/>
    </source>
</evidence>
<dbReference type="InterPro" id="IPR014757">
    <property type="entry name" value="Tscrpt_reg_IclR_C"/>
</dbReference>
<dbReference type="InterPro" id="IPR036388">
    <property type="entry name" value="WH-like_DNA-bd_sf"/>
</dbReference>
<dbReference type="EMBL" id="JAAGWF010000008">
    <property type="protein sequence ID" value="NEK57650.1"/>
    <property type="molecule type" value="Genomic_DNA"/>
</dbReference>
<dbReference type="Proteomes" id="UP000470246">
    <property type="component" value="Unassembled WGS sequence"/>
</dbReference>
<keyword evidence="2" id="KW-0238">DNA-binding</keyword>
<name>A0A7K3VZ41_9ACTN</name>
<feature type="domain" description="IclR-ED" evidence="5">
    <location>
        <begin position="82"/>
        <end position="261"/>
    </location>
</feature>
<gene>
    <name evidence="6" type="ORF">GCU56_07170</name>
</gene>
<dbReference type="Pfam" id="PF09339">
    <property type="entry name" value="HTH_IclR"/>
    <property type="match status" value="1"/>
</dbReference>
<dbReference type="AlphaFoldDB" id="A0A7K3VZ41"/>
<keyword evidence="3" id="KW-0804">Transcription</keyword>
<proteinExistence type="predicted"/>
<dbReference type="SMART" id="SM00346">
    <property type="entry name" value="HTH_ICLR"/>
    <property type="match status" value="1"/>
</dbReference>
<reference evidence="6 7" key="1">
    <citation type="submission" date="2020-02" db="EMBL/GenBank/DDBJ databases">
        <title>Geodermatophilus sabuli CPCC 205279 I12A-02694.</title>
        <authorList>
            <person name="Jiang Z."/>
        </authorList>
    </citation>
    <scope>NUCLEOTIDE SEQUENCE [LARGE SCALE GENOMIC DNA]</scope>
    <source>
        <strain evidence="6 7">I12A-02694</strain>
    </source>
</reference>
<feature type="domain" description="HTH iclR-type" evidence="4">
    <location>
        <begin position="20"/>
        <end position="81"/>
    </location>
</feature>
<dbReference type="InterPro" id="IPR005471">
    <property type="entry name" value="Tscrpt_reg_IclR_N"/>
</dbReference>
<protein>
    <submittedName>
        <fullName evidence="6">IclR family transcriptional regulator</fullName>
    </submittedName>
</protein>
<dbReference type="Gene3D" id="3.30.450.40">
    <property type="match status" value="1"/>
</dbReference>
<sequence length="277" mass="29302">MRVPGLAAQAPAGPGHVRRLSPTQRALRVLGCFSTARPELTLTELSRGTGLPMSTTHRVVGELVQWEALVRGQNGRYHVGVRLCEVAASSPSAAGLREIAWPFLEDVFEATRETVLLAVRDGLDTVFLARLSGRESMPVFCYLGRRRNLTTTSAGLVLLAHSPTEVQEEVLSGPLPRFTAKTVTDPHALRSVLAEIRRCGHSVSDGAMSLTSASCAAPVRDGDGNVVAALGAVVNVEDVNVRTLVPVLMASARGISRALGAPAPRRTNGGQGARFSA</sequence>
<dbReference type="GO" id="GO:0045892">
    <property type="term" value="P:negative regulation of DNA-templated transcription"/>
    <property type="evidence" value="ECO:0007669"/>
    <property type="project" value="TreeGrafter"/>
</dbReference>
<comment type="caution">
    <text evidence="6">The sequence shown here is derived from an EMBL/GenBank/DDBJ whole genome shotgun (WGS) entry which is preliminary data.</text>
</comment>
<dbReference type="Pfam" id="PF01614">
    <property type="entry name" value="IclR_C"/>
    <property type="match status" value="1"/>
</dbReference>
<dbReference type="InterPro" id="IPR050707">
    <property type="entry name" value="HTH_MetabolicPath_Reg"/>
</dbReference>
<dbReference type="PANTHER" id="PTHR30136">
    <property type="entry name" value="HELIX-TURN-HELIX TRANSCRIPTIONAL REGULATOR, ICLR FAMILY"/>
    <property type="match status" value="1"/>
</dbReference>
<dbReference type="PROSITE" id="PS51078">
    <property type="entry name" value="ICLR_ED"/>
    <property type="match status" value="1"/>
</dbReference>
<dbReference type="SUPFAM" id="SSF46785">
    <property type="entry name" value="Winged helix' DNA-binding domain"/>
    <property type="match status" value="1"/>
</dbReference>
<dbReference type="GO" id="GO:0003700">
    <property type="term" value="F:DNA-binding transcription factor activity"/>
    <property type="evidence" value="ECO:0007669"/>
    <property type="project" value="TreeGrafter"/>
</dbReference>
<evidence type="ECO:0000259" key="5">
    <source>
        <dbReference type="PROSITE" id="PS51078"/>
    </source>
</evidence>
<evidence type="ECO:0000256" key="1">
    <source>
        <dbReference type="ARBA" id="ARBA00023015"/>
    </source>
</evidence>
<accession>A0A7K3VZ41</accession>
<dbReference type="InterPro" id="IPR036390">
    <property type="entry name" value="WH_DNA-bd_sf"/>
</dbReference>
<dbReference type="PROSITE" id="PS51077">
    <property type="entry name" value="HTH_ICLR"/>
    <property type="match status" value="1"/>
</dbReference>
<dbReference type="Gene3D" id="1.10.10.10">
    <property type="entry name" value="Winged helix-like DNA-binding domain superfamily/Winged helix DNA-binding domain"/>
    <property type="match status" value="1"/>
</dbReference>
<organism evidence="6 7">
    <name type="scientific">Geodermatophilus sabuli</name>
    <dbReference type="NCBI Taxonomy" id="1564158"/>
    <lineage>
        <taxon>Bacteria</taxon>
        <taxon>Bacillati</taxon>
        <taxon>Actinomycetota</taxon>
        <taxon>Actinomycetes</taxon>
        <taxon>Geodermatophilales</taxon>
        <taxon>Geodermatophilaceae</taxon>
        <taxon>Geodermatophilus</taxon>
    </lineage>
</organism>